<organism evidence="4 5">
    <name type="scientific">Rubellimicrobium roseum</name>
    <dbReference type="NCBI Taxonomy" id="687525"/>
    <lineage>
        <taxon>Bacteria</taxon>
        <taxon>Pseudomonadati</taxon>
        <taxon>Pseudomonadota</taxon>
        <taxon>Alphaproteobacteria</taxon>
        <taxon>Rhodobacterales</taxon>
        <taxon>Roseobacteraceae</taxon>
        <taxon>Rubellimicrobium</taxon>
    </lineage>
</organism>
<evidence type="ECO:0000256" key="1">
    <source>
        <dbReference type="ARBA" id="ARBA00008950"/>
    </source>
</evidence>
<reference evidence="4 5" key="1">
    <citation type="submission" date="2019-06" db="EMBL/GenBank/DDBJ databases">
        <authorList>
            <person name="Jiang L."/>
        </authorList>
    </citation>
    <scope>NUCLEOTIDE SEQUENCE [LARGE SCALE GENOMIC DNA]</scope>
    <source>
        <strain evidence="4 5">YIM 48858</strain>
    </source>
</reference>
<dbReference type="EMBL" id="VDFV01000024">
    <property type="protein sequence ID" value="TNC68533.1"/>
    <property type="molecule type" value="Genomic_DNA"/>
</dbReference>
<dbReference type="SUPFAM" id="SSF56300">
    <property type="entry name" value="Metallo-dependent phosphatases"/>
    <property type="match status" value="1"/>
</dbReference>
<feature type="domain" description="Calcineurin-like phosphoesterase" evidence="3">
    <location>
        <begin position="1"/>
        <end position="139"/>
    </location>
</feature>
<dbReference type="GO" id="GO:0016787">
    <property type="term" value="F:hydrolase activity"/>
    <property type="evidence" value="ECO:0007669"/>
    <property type="project" value="UniProtKB-UniRule"/>
</dbReference>
<dbReference type="Pfam" id="PF12850">
    <property type="entry name" value="Metallophos_2"/>
    <property type="match status" value="1"/>
</dbReference>
<dbReference type="GO" id="GO:0046872">
    <property type="term" value="F:metal ion binding"/>
    <property type="evidence" value="ECO:0007669"/>
    <property type="project" value="UniProtKB-KW"/>
</dbReference>
<evidence type="ECO:0000259" key="3">
    <source>
        <dbReference type="Pfam" id="PF12850"/>
    </source>
</evidence>
<dbReference type="Proteomes" id="UP000305709">
    <property type="component" value="Unassembled WGS sequence"/>
</dbReference>
<dbReference type="InterPro" id="IPR024654">
    <property type="entry name" value="Calcineurin-like_PHP_lpxH"/>
</dbReference>
<gene>
    <name evidence="4" type="ORF">FHG71_14560</name>
</gene>
<dbReference type="EC" id="3.1.4.-" evidence="2"/>
<dbReference type="InterPro" id="IPR000979">
    <property type="entry name" value="Phosphodiesterase_MJ0936/Vps29"/>
</dbReference>
<comment type="cofactor">
    <cofactor evidence="2">
        <name>a divalent metal cation</name>
        <dbReference type="ChEBI" id="CHEBI:60240"/>
    </cofactor>
</comment>
<evidence type="ECO:0000256" key="2">
    <source>
        <dbReference type="RuleBase" id="RU362039"/>
    </source>
</evidence>
<dbReference type="AlphaFoldDB" id="A0A5C4NCK4"/>
<comment type="caution">
    <text evidence="4">The sequence shown here is derived from an EMBL/GenBank/DDBJ whole genome shotgun (WGS) entry which is preliminary data.</text>
</comment>
<comment type="similarity">
    <text evidence="1 2">Belongs to the metallophosphoesterase superfamily. YfcE family.</text>
</comment>
<dbReference type="OrthoDB" id="9785951at2"/>
<evidence type="ECO:0000313" key="5">
    <source>
        <dbReference type="Proteomes" id="UP000305709"/>
    </source>
</evidence>
<keyword evidence="5" id="KW-1185">Reference proteome</keyword>
<protein>
    <recommendedName>
        <fullName evidence="2">Phosphoesterase</fullName>
        <ecNumber evidence="2">3.1.4.-</ecNumber>
    </recommendedName>
</protein>
<name>A0A5C4NCK4_9RHOB</name>
<accession>A0A5C4NCK4</accession>
<dbReference type="Gene3D" id="3.60.21.10">
    <property type="match status" value="1"/>
</dbReference>
<dbReference type="InterPro" id="IPR029052">
    <property type="entry name" value="Metallo-depent_PP-like"/>
</dbReference>
<keyword evidence="2" id="KW-0479">Metal-binding</keyword>
<dbReference type="NCBIfam" id="TIGR00040">
    <property type="entry name" value="yfcE"/>
    <property type="match status" value="1"/>
</dbReference>
<sequence>MRVGVIADTHGLLRPAAVACLRGSDHILHAGDIGAPGIVPALEALAPVTAIRGNIDRDAWARAFPETRTVTLGGIDVHLVHDVKDLDPDFPVGRIGVVVSGHSHRAGIDRRGGTLFLNPGSAGPRRFRLAVTVAHLTLDGDRAEARIEALDV</sequence>
<dbReference type="PANTHER" id="PTHR11124">
    <property type="entry name" value="VACUOLAR SORTING PROTEIN VPS29"/>
    <property type="match status" value="1"/>
</dbReference>
<proteinExistence type="inferred from homology"/>
<evidence type="ECO:0000313" key="4">
    <source>
        <dbReference type="EMBL" id="TNC68533.1"/>
    </source>
</evidence>